<reference evidence="2" key="1">
    <citation type="journal article" date="2024" name="Proc. Natl. Acad. Sci. U.S.A.">
        <title>Extraordinary preservation of gene collinearity over three hundred million years revealed in homosporous lycophytes.</title>
        <authorList>
            <person name="Li C."/>
            <person name="Wickell D."/>
            <person name="Kuo L.Y."/>
            <person name="Chen X."/>
            <person name="Nie B."/>
            <person name="Liao X."/>
            <person name="Peng D."/>
            <person name="Ji J."/>
            <person name="Jenkins J."/>
            <person name="Williams M."/>
            <person name="Shu S."/>
            <person name="Plott C."/>
            <person name="Barry K."/>
            <person name="Rajasekar S."/>
            <person name="Grimwood J."/>
            <person name="Han X."/>
            <person name="Sun S."/>
            <person name="Hou Z."/>
            <person name="He W."/>
            <person name="Dai G."/>
            <person name="Sun C."/>
            <person name="Schmutz J."/>
            <person name="Leebens-Mack J.H."/>
            <person name="Li F.W."/>
            <person name="Wang L."/>
        </authorList>
    </citation>
    <scope>NUCLEOTIDE SEQUENCE [LARGE SCALE GENOMIC DNA]</scope>
    <source>
        <strain evidence="2">cv. PW_Plant_1</strain>
    </source>
</reference>
<evidence type="ECO:0000313" key="1">
    <source>
        <dbReference type="EMBL" id="KAJ7539014.1"/>
    </source>
</evidence>
<keyword evidence="2" id="KW-1185">Reference proteome</keyword>
<sequence length="550" mass="60928">MFAPIVLSWLFCIASIGLYNTLHWNPGVFRAVSPFYIYNFMKRTGREGWASLGGILLCITGTEAMFADLGHFSQPSIKLAFTCAVYPSLFLAYLGQAAYLTKNHTDIRSSFYKSLPRPLYWPTFVIATLASIVSSQAVISAAFSIIKQCSALGCFPRVKVIHTSKNVSGQIYIPEVNWILLVLCLAVTIGFGDAVQIGNAYGIAVLSVMFVTTFLMTLVMHIVWKWNIVLALGFCVFFGFIEGLYLSAALTKFPRGGWVPVALSVAFMAIMYSWHYGTIAKYKFNMENKVSMKWLLSLGPSLQIVRVPGIGLMYTDLATGVPAIFSHFVANLPAFHQIVVLVCVKSVPVPHVPVHERYLVGRVGPKEYRMYRCIVRFGYKDNSKDDNDFETRIMLNIGEFIQTESTGVASHDVDSDPEGKMIVVGDSNSAGIQALPLAADGQLFIPKSSSSSHIESPLKLRKKVKFDLPQNPKLDASVREELAELLQAQEAGVAYLMGHSHVRARRNSSVLKKFIINVVYNFLRRNSRGPHAVLSVPHTSLIEVGMLCLV</sequence>
<gene>
    <name evidence="1" type="ORF">O6H91_11G073200</name>
</gene>
<comment type="caution">
    <text evidence="1">The sequence shown here is derived from an EMBL/GenBank/DDBJ whole genome shotgun (WGS) entry which is preliminary data.</text>
</comment>
<protein>
    <submittedName>
        <fullName evidence="1">Uncharacterized protein</fullName>
    </submittedName>
</protein>
<proteinExistence type="predicted"/>
<organism evidence="1 2">
    <name type="scientific">Diphasiastrum complanatum</name>
    <name type="common">Issler's clubmoss</name>
    <name type="synonym">Lycopodium complanatum</name>
    <dbReference type="NCBI Taxonomy" id="34168"/>
    <lineage>
        <taxon>Eukaryota</taxon>
        <taxon>Viridiplantae</taxon>
        <taxon>Streptophyta</taxon>
        <taxon>Embryophyta</taxon>
        <taxon>Tracheophyta</taxon>
        <taxon>Lycopodiopsida</taxon>
        <taxon>Lycopodiales</taxon>
        <taxon>Lycopodiaceae</taxon>
        <taxon>Lycopodioideae</taxon>
        <taxon>Diphasiastrum</taxon>
    </lineage>
</organism>
<evidence type="ECO:0000313" key="2">
    <source>
        <dbReference type="Proteomes" id="UP001162992"/>
    </source>
</evidence>
<dbReference type="Proteomes" id="UP001162992">
    <property type="component" value="Chromosome 11"/>
</dbReference>
<dbReference type="EMBL" id="CM055102">
    <property type="protein sequence ID" value="KAJ7539014.1"/>
    <property type="molecule type" value="Genomic_DNA"/>
</dbReference>
<accession>A0ACC2CAI8</accession>
<name>A0ACC2CAI8_DIPCM</name>